<sequence>MQEICLLSDGDGNKGVDSVYFNRGRKFVKHVDASHAGCVVVIGGGVVGTSIAYHLAKYGAKNVVLLEKTELTAGSTWHAAGLVTYFNPGINLKKFHNDSLNLYKTLEAETGQNVGLHTPGSIRICTTAARMDEAKYCTMAIAFPSFLHTMLA</sequence>
<comment type="caution">
    <text evidence="2">The sequence shown here is derived from an EMBL/GenBank/DDBJ whole genome shotgun (WGS) entry which is preliminary data.</text>
</comment>
<dbReference type="Proteomes" id="UP000286510">
    <property type="component" value="Unassembled WGS sequence"/>
</dbReference>
<gene>
    <name evidence="2" type="ORF">DYB26_007110</name>
</gene>
<reference evidence="2 3" key="1">
    <citation type="submission" date="2018-08" db="EMBL/GenBank/DDBJ databases">
        <title>Aphanomyces genome sequencing and annotation.</title>
        <authorList>
            <person name="Minardi D."/>
            <person name="Oidtmann B."/>
            <person name="Van Der Giezen M."/>
            <person name="Studholme D.J."/>
        </authorList>
    </citation>
    <scope>NUCLEOTIDE SEQUENCE [LARGE SCALE GENOMIC DNA]</scope>
    <source>
        <strain evidence="2 3">FDL457</strain>
    </source>
</reference>
<feature type="domain" description="FAD dependent oxidoreductase" evidence="1">
    <location>
        <begin position="39"/>
        <end position="134"/>
    </location>
</feature>
<dbReference type="EMBL" id="QUTF01023435">
    <property type="protein sequence ID" value="RHY86981.1"/>
    <property type="molecule type" value="Genomic_DNA"/>
</dbReference>
<dbReference type="Gene3D" id="3.30.9.10">
    <property type="entry name" value="D-Amino Acid Oxidase, subunit A, domain 2"/>
    <property type="match status" value="1"/>
</dbReference>
<dbReference type="AlphaFoldDB" id="A0A418CY09"/>
<dbReference type="GO" id="GO:0047865">
    <property type="term" value="F:dimethylglycine dehydrogenase activity"/>
    <property type="evidence" value="ECO:0007669"/>
    <property type="project" value="TreeGrafter"/>
</dbReference>
<dbReference type="Gene3D" id="3.50.50.60">
    <property type="entry name" value="FAD/NAD(P)-binding domain"/>
    <property type="match status" value="1"/>
</dbReference>
<dbReference type="InterPro" id="IPR036188">
    <property type="entry name" value="FAD/NAD-bd_sf"/>
</dbReference>
<name>A0A418CY09_APHAT</name>
<dbReference type="InterPro" id="IPR006076">
    <property type="entry name" value="FAD-dep_OxRdtase"/>
</dbReference>
<evidence type="ECO:0000259" key="1">
    <source>
        <dbReference type="Pfam" id="PF01266"/>
    </source>
</evidence>
<proteinExistence type="predicted"/>
<dbReference type="PANTHER" id="PTHR13847:SF187">
    <property type="entry name" value="DIMETHYLGLYCINE DEHYDROGENASE, MITOCHONDRIAL"/>
    <property type="match status" value="1"/>
</dbReference>
<dbReference type="SUPFAM" id="SSF51905">
    <property type="entry name" value="FAD/NAD(P)-binding domain"/>
    <property type="match status" value="1"/>
</dbReference>
<accession>A0A418CY09</accession>
<protein>
    <recommendedName>
        <fullName evidence="1">FAD dependent oxidoreductase domain-containing protein</fullName>
    </recommendedName>
</protein>
<dbReference type="Pfam" id="PF01266">
    <property type="entry name" value="DAO"/>
    <property type="match status" value="1"/>
</dbReference>
<evidence type="ECO:0000313" key="2">
    <source>
        <dbReference type="EMBL" id="RHY86981.1"/>
    </source>
</evidence>
<dbReference type="GO" id="GO:0005759">
    <property type="term" value="C:mitochondrial matrix"/>
    <property type="evidence" value="ECO:0007669"/>
    <property type="project" value="TreeGrafter"/>
</dbReference>
<dbReference type="PANTHER" id="PTHR13847">
    <property type="entry name" value="SARCOSINE DEHYDROGENASE-RELATED"/>
    <property type="match status" value="1"/>
</dbReference>
<organism evidence="2 3">
    <name type="scientific">Aphanomyces astaci</name>
    <name type="common">Crayfish plague agent</name>
    <dbReference type="NCBI Taxonomy" id="112090"/>
    <lineage>
        <taxon>Eukaryota</taxon>
        <taxon>Sar</taxon>
        <taxon>Stramenopiles</taxon>
        <taxon>Oomycota</taxon>
        <taxon>Saprolegniomycetes</taxon>
        <taxon>Saprolegniales</taxon>
        <taxon>Verrucalvaceae</taxon>
        <taxon>Aphanomyces</taxon>
    </lineage>
</organism>
<evidence type="ECO:0000313" key="3">
    <source>
        <dbReference type="Proteomes" id="UP000286510"/>
    </source>
</evidence>